<dbReference type="Proteomes" id="UP000019483">
    <property type="component" value="Unassembled WGS sequence"/>
</dbReference>
<evidence type="ECO:0000256" key="5">
    <source>
        <dbReference type="SAM" id="Phobius"/>
    </source>
</evidence>
<feature type="transmembrane region" description="Helical" evidence="5">
    <location>
        <begin position="71"/>
        <end position="95"/>
    </location>
</feature>
<dbReference type="InterPro" id="IPR007829">
    <property type="entry name" value="TM2"/>
</dbReference>
<keyword evidence="2 5" id="KW-0812">Transmembrane</keyword>
<evidence type="ECO:0000259" key="7">
    <source>
        <dbReference type="Pfam" id="PF13240"/>
    </source>
</evidence>
<dbReference type="STRING" id="1090322.MettiDRAFT_1228"/>
<keyword evidence="9" id="KW-1185">Reference proteome</keyword>
<proteinExistence type="predicted"/>
<evidence type="ECO:0000313" key="9">
    <source>
        <dbReference type="Proteomes" id="UP000019483"/>
    </source>
</evidence>
<feature type="domain" description="Zinc-ribbon" evidence="7">
    <location>
        <begin position="12"/>
        <end position="31"/>
    </location>
</feature>
<organism evidence="8 9">
    <name type="scientific">Methanolobus tindarius DSM 2278</name>
    <dbReference type="NCBI Taxonomy" id="1090322"/>
    <lineage>
        <taxon>Archaea</taxon>
        <taxon>Methanobacteriati</taxon>
        <taxon>Methanobacteriota</taxon>
        <taxon>Stenosarchaea group</taxon>
        <taxon>Methanomicrobia</taxon>
        <taxon>Methanosarcinales</taxon>
        <taxon>Methanosarcinaceae</taxon>
        <taxon>Methanolobus</taxon>
    </lineage>
</organism>
<evidence type="ECO:0000256" key="4">
    <source>
        <dbReference type="ARBA" id="ARBA00023136"/>
    </source>
</evidence>
<dbReference type="GO" id="GO:0016020">
    <property type="term" value="C:membrane"/>
    <property type="evidence" value="ECO:0007669"/>
    <property type="project" value="UniProtKB-SubCell"/>
</dbReference>
<dbReference type="Pfam" id="PF13240">
    <property type="entry name" value="Zn_Ribbon_1"/>
    <property type="match status" value="1"/>
</dbReference>
<dbReference type="AlphaFoldDB" id="W9DQL6"/>
<feature type="transmembrane region" description="Helical" evidence="5">
    <location>
        <begin position="46"/>
        <end position="65"/>
    </location>
</feature>
<dbReference type="Pfam" id="PF05154">
    <property type="entry name" value="TM2"/>
    <property type="match status" value="1"/>
</dbReference>
<reference evidence="8 9" key="1">
    <citation type="submission" date="2013-08" db="EMBL/GenBank/DDBJ databases">
        <authorList>
            <consortium name="DOE Joint Genome Institute"/>
            <person name="Eisen J."/>
            <person name="Huntemann M."/>
            <person name="Han J."/>
            <person name="Chen A."/>
            <person name="Kyrpides N."/>
            <person name="Mavromatis K."/>
            <person name="Markowitz V."/>
            <person name="Palaniappan K."/>
            <person name="Ivanova N."/>
            <person name="Schaumberg A."/>
            <person name="Pati A."/>
            <person name="Liolios K."/>
            <person name="Nordberg H.P."/>
            <person name="Cantor M.N."/>
            <person name="Hua S.X."/>
            <person name="Woyke T."/>
        </authorList>
    </citation>
    <scope>NUCLEOTIDE SEQUENCE [LARGE SCALE GENOMIC DNA]</scope>
    <source>
        <strain evidence="8 9">DSM 2278</strain>
    </source>
</reference>
<dbReference type="EMBL" id="AZAJ01000001">
    <property type="protein sequence ID" value="ETA67793.1"/>
    <property type="molecule type" value="Genomic_DNA"/>
</dbReference>
<evidence type="ECO:0000256" key="3">
    <source>
        <dbReference type="ARBA" id="ARBA00022989"/>
    </source>
</evidence>
<dbReference type="RefSeq" id="WP_023844929.1">
    <property type="nucleotide sequence ID" value="NZ_AZAJ01000001.1"/>
</dbReference>
<dbReference type="InterPro" id="IPR026870">
    <property type="entry name" value="Zinc_ribbon_dom"/>
</dbReference>
<sequence length="107" mass="11510">MESNIVDDNEKYCTKCGAVINKEAVICPKCGVRQPASSTPGSRNKVAAGVLGILLGGLGAHKFYLGQVGVGILYLCFSWTMIPAIIGLVEGIIYLTMCDEDFDMKYN</sequence>
<keyword evidence="4 5" id="KW-0472">Membrane</keyword>
<accession>W9DQL6</accession>
<evidence type="ECO:0000256" key="1">
    <source>
        <dbReference type="ARBA" id="ARBA00004141"/>
    </source>
</evidence>
<evidence type="ECO:0000256" key="2">
    <source>
        <dbReference type="ARBA" id="ARBA00022692"/>
    </source>
</evidence>
<evidence type="ECO:0000259" key="6">
    <source>
        <dbReference type="Pfam" id="PF05154"/>
    </source>
</evidence>
<gene>
    <name evidence="8" type="ORF">MettiDRAFT_1228</name>
</gene>
<protein>
    <submittedName>
        <fullName evidence="8">Putative membrane protein</fullName>
    </submittedName>
</protein>
<comment type="caution">
    <text evidence="8">The sequence shown here is derived from an EMBL/GenBank/DDBJ whole genome shotgun (WGS) entry which is preliminary data.</text>
</comment>
<name>W9DQL6_METTI</name>
<feature type="domain" description="TM2" evidence="6">
    <location>
        <begin position="42"/>
        <end position="92"/>
    </location>
</feature>
<evidence type="ECO:0000313" key="8">
    <source>
        <dbReference type="EMBL" id="ETA67793.1"/>
    </source>
</evidence>
<comment type="subcellular location">
    <subcellularLocation>
        <location evidence="1">Membrane</location>
        <topology evidence="1">Multi-pass membrane protein</topology>
    </subcellularLocation>
</comment>
<keyword evidence="3 5" id="KW-1133">Transmembrane helix</keyword>
<dbReference type="OrthoDB" id="64860at2157"/>